<evidence type="ECO:0000256" key="1">
    <source>
        <dbReference type="ARBA" id="ARBA00022679"/>
    </source>
</evidence>
<proteinExistence type="predicted"/>
<comment type="caution">
    <text evidence="3">The sequence shown here is derived from an EMBL/GenBank/DDBJ whole genome shotgun (WGS) entry which is preliminary data.</text>
</comment>
<keyword evidence="2" id="KW-0749">Sporulation</keyword>
<name>A0A916SMV2_9BURK</name>
<sequence>MNESGKPTKPPGGVLIRQVGTDGAAWVRQTVLTRLEALDLAHLVLADAGADARSSFIRLSLDAGHAAWATGHDTLALSASLQLDPQEELADLTREIVLSLLMAPVAVEFPSADELVSAVHIRRNIVQAARKTTLAFHTSQAERPEDCWTYKEDCGFVILPGVSLTVALAKATQPEVSGRLYSFSCYRATEYVILLGIAQELAHCHPDLFRRLQSFWAVRPVMSGEFHEVFLREQGTMEAPLPPRYYVPGDRVWFRNPDEASSEASGYEGSWVIYLGAGLFSNFWKWHQPYTLADKCLEIYHWRHALYIDADGHERVDETKVDKLVATAQQDPAEVERILALMQRYREPRGIYVDGGCLDTTREFARWVHPATTDIVLPPTSGHIQ</sequence>
<dbReference type="GO" id="GO:0003810">
    <property type="term" value="F:protein-glutamine gamma-glutamyltransferase activity"/>
    <property type="evidence" value="ECO:0007669"/>
    <property type="project" value="InterPro"/>
</dbReference>
<keyword evidence="4" id="KW-1185">Reference proteome</keyword>
<accession>A0A916SMV2</accession>
<evidence type="ECO:0000256" key="2">
    <source>
        <dbReference type="ARBA" id="ARBA00022969"/>
    </source>
</evidence>
<reference evidence="3" key="1">
    <citation type="journal article" date="2014" name="Int. J. Syst. Evol. Microbiol.">
        <title>Complete genome sequence of Corynebacterium casei LMG S-19264T (=DSM 44701T), isolated from a smear-ripened cheese.</title>
        <authorList>
            <consortium name="US DOE Joint Genome Institute (JGI-PGF)"/>
            <person name="Walter F."/>
            <person name="Albersmeier A."/>
            <person name="Kalinowski J."/>
            <person name="Ruckert C."/>
        </authorList>
    </citation>
    <scope>NUCLEOTIDE SEQUENCE</scope>
    <source>
        <strain evidence="3">CGMCC 1.15322</strain>
    </source>
</reference>
<dbReference type="InterPro" id="IPR020916">
    <property type="entry name" value="Gln_gamma-glutamylTfrase_bac"/>
</dbReference>
<evidence type="ECO:0000313" key="3">
    <source>
        <dbReference type="EMBL" id="GGB05207.1"/>
    </source>
</evidence>
<evidence type="ECO:0000313" key="4">
    <source>
        <dbReference type="Proteomes" id="UP000620596"/>
    </source>
</evidence>
<dbReference type="GO" id="GO:0030435">
    <property type="term" value="P:sporulation resulting in formation of a cellular spore"/>
    <property type="evidence" value="ECO:0007669"/>
    <property type="project" value="UniProtKB-KW"/>
</dbReference>
<dbReference type="AlphaFoldDB" id="A0A916SMV2"/>
<dbReference type="Proteomes" id="UP000620596">
    <property type="component" value="Unassembled WGS sequence"/>
</dbReference>
<reference evidence="3" key="2">
    <citation type="submission" date="2020-09" db="EMBL/GenBank/DDBJ databases">
        <authorList>
            <person name="Sun Q."/>
            <person name="Zhou Y."/>
        </authorList>
    </citation>
    <scope>NUCLEOTIDE SEQUENCE</scope>
    <source>
        <strain evidence="3">CGMCC 1.15322</strain>
    </source>
</reference>
<gene>
    <name evidence="3" type="ORF">GCM10011496_27690</name>
</gene>
<organism evidence="3 4">
    <name type="scientific">Polaromonas eurypsychrophila</name>
    <dbReference type="NCBI Taxonomy" id="1614635"/>
    <lineage>
        <taxon>Bacteria</taxon>
        <taxon>Pseudomonadati</taxon>
        <taxon>Pseudomonadota</taxon>
        <taxon>Betaproteobacteria</taxon>
        <taxon>Burkholderiales</taxon>
        <taxon>Comamonadaceae</taxon>
        <taxon>Polaromonas</taxon>
    </lineage>
</organism>
<protein>
    <submittedName>
        <fullName evidence="3">Lipoprotein</fullName>
    </submittedName>
</protein>
<dbReference type="EMBL" id="BMIG01000010">
    <property type="protein sequence ID" value="GGB05207.1"/>
    <property type="molecule type" value="Genomic_DNA"/>
</dbReference>
<dbReference type="RefSeq" id="WP_188709106.1">
    <property type="nucleotide sequence ID" value="NZ_BMIG01000010.1"/>
</dbReference>
<keyword evidence="1" id="KW-0808">Transferase</keyword>
<dbReference type="Pfam" id="PF20085">
    <property type="entry name" value="TGL"/>
    <property type="match status" value="1"/>
</dbReference>
<keyword evidence="3" id="KW-0449">Lipoprotein</keyword>